<accession>F4RMF3</accession>
<dbReference type="Proteomes" id="UP000001072">
    <property type="component" value="Unassembled WGS sequence"/>
</dbReference>
<dbReference type="KEGG" id="mlr:MELLADRAFT_71923"/>
<dbReference type="RefSeq" id="XP_007410252.1">
    <property type="nucleotide sequence ID" value="XM_007410190.1"/>
</dbReference>
<dbReference type="VEuPathDB" id="FungiDB:MELLADRAFT_71923"/>
<dbReference type="GeneID" id="18931975"/>
<proteinExistence type="predicted"/>
<keyword evidence="2" id="KW-1185">Reference proteome</keyword>
<dbReference type="InParanoid" id="F4RMF3"/>
<gene>
    <name evidence="1" type="ORF">MELLADRAFT_71923</name>
</gene>
<evidence type="ECO:0000313" key="1">
    <source>
        <dbReference type="EMBL" id="EGG06418.1"/>
    </source>
</evidence>
<sequence length="52" mass="5903">MVVSQECQVKAVERSYFFSSNEKLSKLKPTYAHLTPMVERDGQTVAYVCVFG</sequence>
<protein>
    <submittedName>
        <fullName evidence="1">Uncharacterized protein</fullName>
    </submittedName>
</protein>
<dbReference type="EMBL" id="GL883108">
    <property type="protein sequence ID" value="EGG06418.1"/>
    <property type="molecule type" value="Genomic_DNA"/>
</dbReference>
<dbReference type="HOGENOM" id="CLU_3087735_0_0_1"/>
<dbReference type="AlphaFoldDB" id="F4RMF3"/>
<reference evidence="2" key="1">
    <citation type="journal article" date="2011" name="Proc. Natl. Acad. Sci. U.S.A.">
        <title>Obligate biotrophy features unraveled by the genomic analysis of rust fungi.</title>
        <authorList>
            <person name="Duplessis S."/>
            <person name="Cuomo C.A."/>
            <person name="Lin Y.-C."/>
            <person name="Aerts A."/>
            <person name="Tisserant E."/>
            <person name="Veneault-Fourrey C."/>
            <person name="Joly D.L."/>
            <person name="Hacquard S."/>
            <person name="Amselem J."/>
            <person name="Cantarel B.L."/>
            <person name="Chiu R."/>
            <person name="Coutinho P.M."/>
            <person name="Feau N."/>
            <person name="Field M."/>
            <person name="Frey P."/>
            <person name="Gelhaye E."/>
            <person name="Goldberg J."/>
            <person name="Grabherr M.G."/>
            <person name="Kodira C.D."/>
            <person name="Kohler A."/>
            <person name="Kuees U."/>
            <person name="Lindquist E.A."/>
            <person name="Lucas S.M."/>
            <person name="Mago R."/>
            <person name="Mauceli E."/>
            <person name="Morin E."/>
            <person name="Murat C."/>
            <person name="Pangilinan J.L."/>
            <person name="Park R."/>
            <person name="Pearson M."/>
            <person name="Quesneville H."/>
            <person name="Rouhier N."/>
            <person name="Sakthikumar S."/>
            <person name="Salamov A.A."/>
            <person name="Schmutz J."/>
            <person name="Selles B."/>
            <person name="Shapiro H."/>
            <person name="Tanguay P."/>
            <person name="Tuskan G.A."/>
            <person name="Henrissat B."/>
            <person name="Van de Peer Y."/>
            <person name="Rouze P."/>
            <person name="Ellis J.G."/>
            <person name="Dodds P.N."/>
            <person name="Schein J.E."/>
            <person name="Zhong S."/>
            <person name="Hamelin R.C."/>
            <person name="Grigoriev I.V."/>
            <person name="Szabo L.J."/>
            <person name="Martin F."/>
        </authorList>
    </citation>
    <scope>NUCLEOTIDE SEQUENCE [LARGE SCALE GENOMIC DNA]</scope>
    <source>
        <strain evidence="2">98AG31 / pathotype 3-4-7</strain>
    </source>
</reference>
<name>F4RMF3_MELLP</name>
<organism evidence="2">
    <name type="scientific">Melampsora larici-populina (strain 98AG31 / pathotype 3-4-7)</name>
    <name type="common">Poplar leaf rust fungus</name>
    <dbReference type="NCBI Taxonomy" id="747676"/>
    <lineage>
        <taxon>Eukaryota</taxon>
        <taxon>Fungi</taxon>
        <taxon>Dikarya</taxon>
        <taxon>Basidiomycota</taxon>
        <taxon>Pucciniomycotina</taxon>
        <taxon>Pucciniomycetes</taxon>
        <taxon>Pucciniales</taxon>
        <taxon>Melampsoraceae</taxon>
        <taxon>Melampsora</taxon>
    </lineage>
</organism>
<evidence type="ECO:0000313" key="2">
    <source>
        <dbReference type="Proteomes" id="UP000001072"/>
    </source>
</evidence>